<sequence length="51" mass="5557">MRRIWRVIGPMTSSDLDLIIVILPAGHCAGGSARSDRGGRRSPVGTAQRRR</sequence>
<reference evidence="2" key="2">
    <citation type="journal article" date="2015" name="Data Brief">
        <title>Shoot transcriptome of the giant reed, Arundo donax.</title>
        <authorList>
            <person name="Barrero R.A."/>
            <person name="Guerrero F.D."/>
            <person name="Moolhuijzen P."/>
            <person name="Goolsby J.A."/>
            <person name="Tidwell J."/>
            <person name="Bellgard S.E."/>
            <person name="Bellgard M.I."/>
        </authorList>
    </citation>
    <scope>NUCLEOTIDE SEQUENCE</scope>
    <source>
        <tissue evidence="2">Shoot tissue taken approximately 20 cm above the soil surface</tissue>
    </source>
</reference>
<evidence type="ECO:0000256" key="1">
    <source>
        <dbReference type="SAM" id="MobiDB-lite"/>
    </source>
</evidence>
<protein>
    <submittedName>
        <fullName evidence="2">Uncharacterized protein</fullName>
    </submittedName>
</protein>
<reference evidence="2" key="1">
    <citation type="submission" date="2014-09" db="EMBL/GenBank/DDBJ databases">
        <authorList>
            <person name="Magalhaes I.L.F."/>
            <person name="Oliveira U."/>
            <person name="Santos F.R."/>
            <person name="Vidigal T.H.D.A."/>
            <person name="Brescovit A.D."/>
            <person name="Santos A.J."/>
        </authorList>
    </citation>
    <scope>NUCLEOTIDE SEQUENCE</scope>
    <source>
        <tissue evidence="2">Shoot tissue taken approximately 20 cm above the soil surface</tissue>
    </source>
</reference>
<name>A0A0A8Z6K3_ARUDO</name>
<proteinExistence type="predicted"/>
<organism evidence="2">
    <name type="scientific">Arundo donax</name>
    <name type="common">Giant reed</name>
    <name type="synonym">Donax arundinaceus</name>
    <dbReference type="NCBI Taxonomy" id="35708"/>
    <lineage>
        <taxon>Eukaryota</taxon>
        <taxon>Viridiplantae</taxon>
        <taxon>Streptophyta</taxon>
        <taxon>Embryophyta</taxon>
        <taxon>Tracheophyta</taxon>
        <taxon>Spermatophyta</taxon>
        <taxon>Magnoliopsida</taxon>
        <taxon>Liliopsida</taxon>
        <taxon>Poales</taxon>
        <taxon>Poaceae</taxon>
        <taxon>PACMAD clade</taxon>
        <taxon>Arundinoideae</taxon>
        <taxon>Arundineae</taxon>
        <taxon>Arundo</taxon>
    </lineage>
</organism>
<feature type="region of interest" description="Disordered" evidence="1">
    <location>
        <begin position="29"/>
        <end position="51"/>
    </location>
</feature>
<dbReference type="AlphaFoldDB" id="A0A0A8Z6K3"/>
<dbReference type="EMBL" id="GBRH01264592">
    <property type="protein sequence ID" value="JAD33303.1"/>
    <property type="molecule type" value="Transcribed_RNA"/>
</dbReference>
<accession>A0A0A8Z6K3</accession>
<evidence type="ECO:0000313" key="2">
    <source>
        <dbReference type="EMBL" id="JAD33303.1"/>
    </source>
</evidence>